<protein>
    <recommendedName>
        <fullName evidence="4 9">Dihydropteroate synthase</fullName>
        <shortName evidence="9">DHPS</shortName>
        <ecNumber evidence="4 9">2.5.1.15</ecNumber>
    </recommendedName>
    <alternativeName>
        <fullName evidence="9">Dihydropteroate pyrophosphorylase</fullName>
    </alternativeName>
</protein>
<keyword evidence="5 9" id="KW-0808">Transferase</keyword>
<comment type="similarity">
    <text evidence="9">Belongs to the DHPS family.</text>
</comment>
<dbReference type="InterPro" id="IPR045031">
    <property type="entry name" value="DHP_synth-like"/>
</dbReference>
<dbReference type="STRING" id="1280952.HJA_11584"/>
<dbReference type="InterPro" id="IPR000489">
    <property type="entry name" value="Pterin-binding_dom"/>
</dbReference>
<evidence type="ECO:0000259" key="10">
    <source>
        <dbReference type="PROSITE" id="PS50972"/>
    </source>
</evidence>
<evidence type="ECO:0000313" key="11">
    <source>
        <dbReference type="EMBL" id="KCZ87639.1"/>
    </source>
</evidence>
<evidence type="ECO:0000313" key="12">
    <source>
        <dbReference type="Proteomes" id="UP000024816"/>
    </source>
</evidence>
<dbReference type="PROSITE" id="PS00792">
    <property type="entry name" value="DHPS_1"/>
    <property type="match status" value="1"/>
</dbReference>
<dbReference type="eggNOG" id="COG0294">
    <property type="taxonomic scope" value="Bacteria"/>
</dbReference>
<dbReference type="PROSITE" id="PS00793">
    <property type="entry name" value="DHPS_2"/>
    <property type="match status" value="1"/>
</dbReference>
<dbReference type="PATRIC" id="fig|1280952.3.peg.2316"/>
<dbReference type="CDD" id="cd00739">
    <property type="entry name" value="DHPS"/>
    <property type="match status" value="1"/>
</dbReference>
<comment type="cofactor">
    <cofactor evidence="2 9">
        <name>Mg(2+)</name>
        <dbReference type="ChEBI" id="CHEBI:18420"/>
    </cofactor>
</comment>
<evidence type="ECO:0000256" key="7">
    <source>
        <dbReference type="ARBA" id="ARBA00022842"/>
    </source>
</evidence>
<dbReference type="InterPro" id="IPR011005">
    <property type="entry name" value="Dihydropteroate_synth-like_sf"/>
</dbReference>
<keyword evidence="12" id="KW-1185">Reference proteome</keyword>
<evidence type="ECO:0000256" key="8">
    <source>
        <dbReference type="ARBA" id="ARBA00022909"/>
    </source>
</evidence>
<accession>A0A059FAJ4</accession>
<dbReference type="Pfam" id="PF00809">
    <property type="entry name" value="Pterin_bind"/>
    <property type="match status" value="1"/>
</dbReference>
<dbReference type="AlphaFoldDB" id="A0A059FAJ4"/>
<organism evidence="11 12">
    <name type="scientific">Hyphomonas jannaschiana VP2</name>
    <dbReference type="NCBI Taxonomy" id="1280952"/>
    <lineage>
        <taxon>Bacteria</taxon>
        <taxon>Pseudomonadati</taxon>
        <taxon>Pseudomonadota</taxon>
        <taxon>Alphaproteobacteria</taxon>
        <taxon>Hyphomonadales</taxon>
        <taxon>Hyphomonadaceae</taxon>
        <taxon>Hyphomonas</taxon>
    </lineage>
</organism>
<dbReference type="GO" id="GO:0046654">
    <property type="term" value="P:tetrahydrofolate biosynthetic process"/>
    <property type="evidence" value="ECO:0007669"/>
    <property type="project" value="UniProtKB-UniPathway"/>
</dbReference>
<gene>
    <name evidence="11" type="ORF">HJA_11584</name>
</gene>
<dbReference type="SUPFAM" id="SSF51717">
    <property type="entry name" value="Dihydropteroate synthetase-like"/>
    <property type="match status" value="1"/>
</dbReference>
<evidence type="ECO:0000256" key="3">
    <source>
        <dbReference type="ARBA" id="ARBA00004763"/>
    </source>
</evidence>
<keyword evidence="6 9" id="KW-0479">Metal-binding</keyword>
<dbReference type="PANTHER" id="PTHR20941">
    <property type="entry name" value="FOLATE SYNTHESIS PROTEINS"/>
    <property type="match status" value="1"/>
</dbReference>
<dbReference type="GO" id="GO:0005829">
    <property type="term" value="C:cytosol"/>
    <property type="evidence" value="ECO:0007669"/>
    <property type="project" value="TreeGrafter"/>
</dbReference>
<evidence type="ECO:0000256" key="4">
    <source>
        <dbReference type="ARBA" id="ARBA00012458"/>
    </source>
</evidence>
<name>A0A059FAJ4_9PROT</name>
<dbReference type="GO" id="GO:0046872">
    <property type="term" value="F:metal ion binding"/>
    <property type="evidence" value="ECO:0007669"/>
    <property type="project" value="UniProtKB-KW"/>
</dbReference>
<dbReference type="GO" id="GO:0004156">
    <property type="term" value="F:dihydropteroate synthase activity"/>
    <property type="evidence" value="ECO:0007669"/>
    <property type="project" value="UniProtKB-EC"/>
</dbReference>
<comment type="catalytic activity">
    <reaction evidence="1">
        <text>(7,8-dihydropterin-6-yl)methyl diphosphate + 4-aminobenzoate = 7,8-dihydropteroate + diphosphate</text>
        <dbReference type="Rhea" id="RHEA:19949"/>
        <dbReference type="ChEBI" id="CHEBI:17836"/>
        <dbReference type="ChEBI" id="CHEBI:17839"/>
        <dbReference type="ChEBI" id="CHEBI:33019"/>
        <dbReference type="ChEBI" id="CHEBI:72950"/>
        <dbReference type="EC" id="2.5.1.15"/>
    </reaction>
</comment>
<keyword evidence="7 9" id="KW-0460">Magnesium</keyword>
<comment type="caution">
    <text evidence="11">The sequence shown here is derived from an EMBL/GenBank/DDBJ whole genome shotgun (WGS) entry which is preliminary data.</text>
</comment>
<dbReference type="UniPathway" id="UPA00077">
    <property type="reaction ID" value="UER00156"/>
</dbReference>
<dbReference type="InterPro" id="IPR006390">
    <property type="entry name" value="DHP_synth_dom"/>
</dbReference>
<dbReference type="GO" id="GO:0046656">
    <property type="term" value="P:folic acid biosynthetic process"/>
    <property type="evidence" value="ECO:0007669"/>
    <property type="project" value="UniProtKB-KW"/>
</dbReference>
<feature type="domain" description="Pterin-binding" evidence="10">
    <location>
        <begin position="22"/>
        <end position="269"/>
    </location>
</feature>
<evidence type="ECO:0000256" key="5">
    <source>
        <dbReference type="ARBA" id="ARBA00022679"/>
    </source>
</evidence>
<evidence type="ECO:0000256" key="6">
    <source>
        <dbReference type="ARBA" id="ARBA00022723"/>
    </source>
</evidence>
<dbReference type="Gene3D" id="3.20.20.20">
    <property type="entry name" value="Dihydropteroate synthase-like"/>
    <property type="match status" value="1"/>
</dbReference>
<dbReference type="EMBL" id="ARYJ01000007">
    <property type="protein sequence ID" value="KCZ87639.1"/>
    <property type="molecule type" value="Genomic_DNA"/>
</dbReference>
<dbReference type="NCBIfam" id="TIGR01496">
    <property type="entry name" value="DHPS"/>
    <property type="match status" value="1"/>
</dbReference>
<evidence type="ECO:0000256" key="9">
    <source>
        <dbReference type="RuleBase" id="RU361205"/>
    </source>
</evidence>
<reference evidence="11 12" key="1">
    <citation type="journal article" date="2014" name="Antonie Van Leeuwenhoek">
        <title>Hyphomonas beringensis sp. nov. and Hyphomonas chukchiensis sp. nov., isolated from surface seawater of the Bering Sea and Chukchi Sea.</title>
        <authorList>
            <person name="Li C."/>
            <person name="Lai Q."/>
            <person name="Li G."/>
            <person name="Dong C."/>
            <person name="Wang J."/>
            <person name="Liao Y."/>
            <person name="Shao Z."/>
        </authorList>
    </citation>
    <scope>NUCLEOTIDE SEQUENCE [LARGE SCALE GENOMIC DNA]</scope>
    <source>
        <strain evidence="11 12">VP2</strain>
    </source>
</reference>
<keyword evidence="8 9" id="KW-0289">Folate biosynthesis</keyword>
<sequence length="278" mass="29618">MDNAVRKTIREELLHRLTGGRVMLMGILNVTPDSFSDGGEHYGLAEALRHAEQMQQEGADIIDVGGESTRPNADEVDAEEEWRRVSGAIAALSEAGALPLSIDTYKASVARQAAAAGAVIINDVWGMTRDPDMAAAVSETASLVVVTYNRGKADGTINLRDDMASFFAESFAEADAHGIPREHVILDPGVGFGKTYEQNFGVLANLDVLTDTGRPVLVGVSRKSFIGRLTGNPVGDRLIGTLAANLDSVSRGASILRVHDVAAHREALNMLEAIEKAK</sequence>
<evidence type="ECO:0000256" key="1">
    <source>
        <dbReference type="ARBA" id="ARBA00000012"/>
    </source>
</evidence>
<dbReference type="Proteomes" id="UP000024816">
    <property type="component" value="Unassembled WGS sequence"/>
</dbReference>
<dbReference type="RefSeq" id="WP_199285801.1">
    <property type="nucleotide sequence ID" value="NZ_ARYJ01000007.1"/>
</dbReference>
<dbReference type="PROSITE" id="PS50972">
    <property type="entry name" value="PTERIN_BINDING"/>
    <property type="match status" value="1"/>
</dbReference>
<comment type="pathway">
    <text evidence="3 9">Cofactor biosynthesis; tetrahydrofolate biosynthesis; 7,8-dihydrofolate from 2-amino-4-hydroxy-6-hydroxymethyl-7,8-dihydropteridine diphosphate and 4-aminobenzoate: step 1/2.</text>
</comment>
<dbReference type="EC" id="2.5.1.15" evidence="4 9"/>
<evidence type="ECO:0000256" key="2">
    <source>
        <dbReference type="ARBA" id="ARBA00001946"/>
    </source>
</evidence>
<proteinExistence type="inferred from homology"/>
<comment type="function">
    <text evidence="9">Catalyzes the condensation of para-aminobenzoate (pABA) with 6-hydroxymethyl-7,8-dihydropterin diphosphate (DHPt-PP) to form 7,8-dihydropteroate (H2Pte), the immediate precursor of folate derivatives.</text>
</comment>
<dbReference type="PANTHER" id="PTHR20941:SF1">
    <property type="entry name" value="FOLIC ACID SYNTHESIS PROTEIN FOL1"/>
    <property type="match status" value="1"/>
</dbReference>